<evidence type="ECO:0000313" key="8">
    <source>
        <dbReference type="Proteomes" id="UP001146793"/>
    </source>
</evidence>
<keyword evidence="4" id="KW-0677">Repeat</keyword>
<dbReference type="PANTHER" id="PTHR10527">
    <property type="entry name" value="IMPORTIN BETA"/>
    <property type="match status" value="1"/>
</dbReference>
<keyword evidence="5" id="KW-0653">Protein transport</keyword>
<dbReference type="InterPro" id="IPR001494">
    <property type="entry name" value="Importin-beta_N"/>
</dbReference>
<evidence type="ECO:0000256" key="1">
    <source>
        <dbReference type="ARBA" id="ARBA00004496"/>
    </source>
</evidence>
<gene>
    <name evidence="7" type="ORF">M0812_16513</name>
</gene>
<evidence type="ECO:0000259" key="6">
    <source>
        <dbReference type="PROSITE" id="PS50166"/>
    </source>
</evidence>
<dbReference type="GO" id="GO:0031267">
    <property type="term" value="F:small GTPase binding"/>
    <property type="evidence" value="ECO:0007669"/>
    <property type="project" value="InterPro"/>
</dbReference>
<evidence type="ECO:0000256" key="3">
    <source>
        <dbReference type="ARBA" id="ARBA00022490"/>
    </source>
</evidence>
<dbReference type="PROSITE" id="PS50166">
    <property type="entry name" value="IMPORTIN_B_NT"/>
    <property type="match status" value="1"/>
</dbReference>
<keyword evidence="2" id="KW-0813">Transport</keyword>
<dbReference type="Gene3D" id="1.25.10.10">
    <property type="entry name" value="Leucine-rich Repeat Variant"/>
    <property type="match status" value="1"/>
</dbReference>
<dbReference type="InterPro" id="IPR040122">
    <property type="entry name" value="Importin_beta"/>
</dbReference>
<evidence type="ECO:0000256" key="2">
    <source>
        <dbReference type="ARBA" id="ARBA00022448"/>
    </source>
</evidence>
<keyword evidence="3" id="KW-0963">Cytoplasm</keyword>
<sequence length="264" mass="29996">MELTQILLDTQSNDAKKRIESEKQIELAKEKDHPLLLGLLAAELNEESNPLQSRQLAGLILKNTLVSKDEEKKKELADLWLNFNEKLRNEIKELLVLTLGSQQKIARNTSAQVIGAIAGVEFPCGVWSTVFEDLMQVLKIQKNNDNTKEGVFTCLGYVCNELENYSFEISNLNEFLLTIVDGMSEEETNLQIKYTATNALFNSLRFAHQIFENANDAKFLLDTLVSTSKVPDEKICQKVMECFVRIADLYYFSIGDQINDIYTV</sequence>
<dbReference type="Pfam" id="PF03810">
    <property type="entry name" value="IBN_N"/>
    <property type="match status" value="1"/>
</dbReference>
<comment type="caution">
    <text evidence="7">The sequence shown here is derived from an EMBL/GenBank/DDBJ whole genome shotgun (WGS) entry which is preliminary data.</text>
</comment>
<dbReference type="InterPro" id="IPR011989">
    <property type="entry name" value="ARM-like"/>
</dbReference>
<accession>A0AAV7Z6K0</accession>
<evidence type="ECO:0000256" key="5">
    <source>
        <dbReference type="ARBA" id="ARBA00022927"/>
    </source>
</evidence>
<dbReference type="InterPro" id="IPR016024">
    <property type="entry name" value="ARM-type_fold"/>
</dbReference>
<feature type="domain" description="Importin N-terminal" evidence="6">
    <location>
        <begin position="21"/>
        <end position="101"/>
    </location>
</feature>
<comment type="subcellular location">
    <subcellularLocation>
        <location evidence="1">Cytoplasm</location>
    </subcellularLocation>
</comment>
<dbReference type="SUPFAM" id="SSF48371">
    <property type="entry name" value="ARM repeat"/>
    <property type="match status" value="1"/>
</dbReference>
<dbReference type="SMART" id="SM00913">
    <property type="entry name" value="IBN_N"/>
    <property type="match status" value="1"/>
</dbReference>
<dbReference type="GO" id="GO:0005737">
    <property type="term" value="C:cytoplasm"/>
    <property type="evidence" value="ECO:0007669"/>
    <property type="project" value="UniProtKB-SubCell"/>
</dbReference>
<evidence type="ECO:0000256" key="4">
    <source>
        <dbReference type="ARBA" id="ARBA00022737"/>
    </source>
</evidence>
<evidence type="ECO:0000313" key="7">
    <source>
        <dbReference type="EMBL" id="KAJ3437353.1"/>
    </source>
</evidence>
<reference evidence="7" key="1">
    <citation type="submission" date="2022-08" db="EMBL/GenBank/DDBJ databases">
        <title>Novel sulphate-reducing endosymbionts in the free-living metamonad Anaeramoeba.</title>
        <authorList>
            <person name="Jerlstrom-Hultqvist J."/>
            <person name="Cepicka I."/>
            <person name="Gallot-Lavallee L."/>
            <person name="Salas-Leiva D."/>
            <person name="Curtis B.A."/>
            <person name="Zahonova K."/>
            <person name="Pipaliya S."/>
            <person name="Dacks J."/>
            <person name="Roger A.J."/>
        </authorList>
    </citation>
    <scope>NUCLEOTIDE SEQUENCE</scope>
    <source>
        <strain evidence="7">Busselton2</strain>
    </source>
</reference>
<proteinExistence type="predicted"/>
<dbReference type="EMBL" id="JANTQA010000033">
    <property type="protein sequence ID" value="KAJ3437353.1"/>
    <property type="molecule type" value="Genomic_DNA"/>
</dbReference>
<dbReference type="Proteomes" id="UP001146793">
    <property type="component" value="Unassembled WGS sequence"/>
</dbReference>
<protein>
    <submittedName>
        <fullName evidence="7">Importin subunit beta-1</fullName>
    </submittedName>
</protein>
<dbReference type="GO" id="GO:0006606">
    <property type="term" value="P:protein import into nucleus"/>
    <property type="evidence" value="ECO:0007669"/>
    <property type="project" value="InterPro"/>
</dbReference>
<dbReference type="AlphaFoldDB" id="A0AAV7Z6K0"/>
<organism evidence="7 8">
    <name type="scientific">Anaeramoeba flamelloides</name>
    <dbReference type="NCBI Taxonomy" id="1746091"/>
    <lineage>
        <taxon>Eukaryota</taxon>
        <taxon>Metamonada</taxon>
        <taxon>Anaeramoebidae</taxon>
        <taxon>Anaeramoeba</taxon>
    </lineage>
</organism>
<name>A0AAV7Z6K0_9EUKA</name>